<proteinExistence type="predicted"/>
<gene>
    <name evidence="1" type="ORF">pLIS600006c</name>
</gene>
<dbReference type="RefSeq" id="WP_199201706.1">
    <property type="nucleotide sequence ID" value="NZ_MW124302.1"/>
</dbReference>
<evidence type="ECO:0000313" key="1">
    <source>
        <dbReference type="EMBL" id="QPL19439.1"/>
    </source>
</evidence>
<sequence length="98" mass="11969">MARGVNLERLQRNKDIRFLCNILHNKYFVDISRLARALHMQRQYYYDFVRGDRDLLYPNLYKIESFIFDLYETILEQEMDMNGIILPSIDEKQLEVKF</sequence>
<reference evidence="1" key="2">
    <citation type="submission" date="2020-10" db="EMBL/GenBank/DDBJ databases">
        <authorList>
            <person name="Chmielowska C.A."/>
            <person name="Korsak D."/>
            <person name="Bartosik D."/>
        </authorList>
    </citation>
    <scope>NUCLEOTIDE SEQUENCE</scope>
    <source>
        <strain evidence="1">Sr11</strain>
        <plasmid evidence="1">pLIS6</plasmid>
    </source>
</reference>
<name>A0A7T0Q8F3_LISIV</name>
<dbReference type="AlphaFoldDB" id="A0A7T0Q8F3"/>
<organism evidence="1">
    <name type="scientific">Listeria ivanovii</name>
    <dbReference type="NCBI Taxonomy" id="1638"/>
    <lineage>
        <taxon>Bacteria</taxon>
        <taxon>Bacillati</taxon>
        <taxon>Bacillota</taxon>
        <taxon>Bacilli</taxon>
        <taxon>Bacillales</taxon>
        <taxon>Listeriaceae</taxon>
        <taxon>Listeria</taxon>
    </lineage>
</organism>
<dbReference type="EMBL" id="MW124302">
    <property type="protein sequence ID" value="QPL19439.1"/>
    <property type="molecule type" value="Genomic_DNA"/>
</dbReference>
<geneLocation type="plasmid" evidence="1">
    <name>pLIS6</name>
</geneLocation>
<keyword evidence="1" id="KW-0614">Plasmid</keyword>
<protein>
    <submittedName>
        <fullName evidence="1">Uncharacterized protein</fullName>
    </submittedName>
</protein>
<reference evidence="1" key="1">
    <citation type="journal article" date="2020" name="Int. J. Mol. Sci.">
        <title>Genetic Carriers and Genomic Distribution of cadA6-A Novel Variant of a Cadmium Resistance Determinant Identified in Listeria spp.</title>
        <authorList>
            <person name="Chmielowska C."/>
            <person name="Korsak D."/>
            <person name="Szmulkowska B."/>
            <person name="Krop A."/>
            <person name="Lipka K."/>
            <person name="Krupinska M."/>
            <person name="Bartosik D."/>
        </authorList>
    </citation>
    <scope>NUCLEOTIDE SEQUENCE</scope>
    <source>
        <strain evidence="1">Sr11</strain>
    </source>
</reference>
<accession>A0A7T0Q8F3</accession>